<sequence length="85" mass="9610">MAKFNNISFVLLFFLLASSLGTGECSGEENNIPKMKPVVMTGRKINIRPCFVRGCDSNCGKDCRWCFINGSCYYDQQDCETFCRS</sequence>
<comment type="caution">
    <text evidence="1">The sequence shown here is derived from an EMBL/GenBank/DDBJ whole genome shotgun (WGS) entry which is preliminary data.</text>
</comment>
<gene>
    <name evidence="1" type="ORF">MRB53_007426</name>
</gene>
<name>A0ACC2MJH9_PERAE</name>
<organism evidence="1 2">
    <name type="scientific">Persea americana</name>
    <name type="common">Avocado</name>
    <dbReference type="NCBI Taxonomy" id="3435"/>
    <lineage>
        <taxon>Eukaryota</taxon>
        <taxon>Viridiplantae</taxon>
        <taxon>Streptophyta</taxon>
        <taxon>Embryophyta</taxon>
        <taxon>Tracheophyta</taxon>
        <taxon>Spermatophyta</taxon>
        <taxon>Magnoliopsida</taxon>
        <taxon>Magnoliidae</taxon>
        <taxon>Laurales</taxon>
        <taxon>Lauraceae</taxon>
        <taxon>Persea</taxon>
    </lineage>
</organism>
<accession>A0ACC2MJH9</accession>
<evidence type="ECO:0000313" key="1">
    <source>
        <dbReference type="EMBL" id="KAJ8645678.1"/>
    </source>
</evidence>
<keyword evidence="2" id="KW-1185">Reference proteome</keyword>
<dbReference type="EMBL" id="CM056810">
    <property type="protein sequence ID" value="KAJ8645678.1"/>
    <property type="molecule type" value="Genomic_DNA"/>
</dbReference>
<proteinExistence type="predicted"/>
<dbReference type="Proteomes" id="UP001234297">
    <property type="component" value="Chromosome 2"/>
</dbReference>
<protein>
    <submittedName>
        <fullName evidence="1">Uncharacterized protein</fullName>
    </submittedName>
</protein>
<evidence type="ECO:0000313" key="2">
    <source>
        <dbReference type="Proteomes" id="UP001234297"/>
    </source>
</evidence>
<reference evidence="1 2" key="1">
    <citation type="journal article" date="2022" name="Hortic Res">
        <title>A haplotype resolved chromosomal level avocado genome allows analysis of novel avocado genes.</title>
        <authorList>
            <person name="Nath O."/>
            <person name="Fletcher S.J."/>
            <person name="Hayward A."/>
            <person name="Shaw L.M."/>
            <person name="Masouleh A.K."/>
            <person name="Furtado A."/>
            <person name="Henry R.J."/>
            <person name="Mitter N."/>
        </authorList>
    </citation>
    <scope>NUCLEOTIDE SEQUENCE [LARGE SCALE GENOMIC DNA]</scope>
    <source>
        <strain evidence="2">cv. Hass</strain>
    </source>
</reference>